<reference evidence="11 12" key="1">
    <citation type="journal article" date="2019" name="Plant Biotechnol. J.">
        <title>The red bayberry genome and genetic basis of sex determination.</title>
        <authorList>
            <person name="Jia H.M."/>
            <person name="Jia H.J."/>
            <person name="Cai Q.L."/>
            <person name="Wang Y."/>
            <person name="Zhao H.B."/>
            <person name="Yang W.F."/>
            <person name="Wang G.Y."/>
            <person name="Li Y.H."/>
            <person name="Zhan D.L."/>
            <person name="Shen Y.T."/>
            <person name="Niu Q.F."/>
            <person name="Chang L."/>
            <person name="Qiu J."/>
            <person name="Zhao L."/>
            <person name="Xie H.B."/>
            <person name="Fu W.Y."/>
            <person name="Jin J."/>
            <person name="Li X.W."/>
            <person name="Jiao Y."/>
            <person name="Zhou C.C."/>
            <person name="Tu T."/>
            <person name="Chai C.Y."/>
            <person name="Gao J.L."/>
            <person name="Fan L.J."/>
            <person name="van de Weg E."/>
            <person name="Wang J.Y."/>
            <person name="Gao Z.S."/>
        </authorList>
    </citation>
    <scope>NUCLEOTIDE SEQUENCE [LARGE SCALE GENOMIC DNA]</scope>
    <source>
        <tissue evidence="11">Leaves</tissue>
    </source>
</reference>
<comment type="subcellular location">
    <subcellularLocation>
        <location evidence="1">Nucleus</location>
    </subcellularLocation>
</comment>
<gene>
    <name evidence="11" type="ORF">CJ030_MR0G025672</name>
</gene>
<dbReference type="PRINTS" id="PR00367">
    <property type="entry name" value="ETHRSPELEMNT"/>
</dbReference>
<dbReference type="Proteomes" id="UP000516437">
    <property type="component" value="Unassembled WGS sequence"/>
</dbReference>
<dbReference type="GO" id="GO:0006950">
    <property type="term" value="P:response to stress"/>
    <property type="evidence" value="ECO:0007669"/>
    <property type="project" value="TreeGrafter"/>
</dbReference>
<dbReference type="CDD" id="cd00018">
    <property type="entry name" value="AP2"/>
    <property type="match status" value="2"/>
</dbReference>
<evidence type="ECO:0000256" key="2">
    <source>
        <dbReference type="ARBA" id="ARBA00023015"/>
    </source>
</evidence>
<dbReference type="PROSITE" id="PS51032">
    <property type="entry name" value="AP2_ERF"/>
    <property type="match status" value="2"/>
</dbReference>
<evidence type="ECO:0000256" key="3">
    <source>
        <dbReference type="ARBA" id="ARBA00023016"/>
    </source>
</evidence>
<dbReference type="GO" id="GO:0045893">
    <property type="term" value="P:positive regulation of DNA-templated transcription"/>
    <property type="evidence" value="ECO:0007669"/>
    <property type="project" value="TreeGrafter"/>
</dbReference>
<dbReference type="InterPro" id="IPR001471">
    <property type="entry name" value="AP2/ERF_dom"/>
</dbReference>
<dbReference type="SMART" id="SM00380">
    <property type="entry name" value="AP2"/>
    <property type="match status" value="2"/>
</dbReference>
<keyword evidence="7" id="KW-0539">Nucleus</keyword>
<dbReference type="SUPFAM" id="SSF54171">
    <property type="entry name" value="DNA-binding domain"/>
    <property type="match status" value="2"/>
</dbReference>
<dbReference type="Gene3D" id="3.30.730.10">
    <property type="entry name" value="AP2/ERF domain"/>
    <property type="match status" value="2"/>
</dbReference>
<evidence type="ECO:0000256" key="5">
    <source>
        <dbReference type="ARBA" id="ARBA00023159"/>
    </source>
</evidence>
<dbReference type="AlphaFoldDB" id="A0A6A1UGG7"/>
<dbReference type="InterPro" id="IPR016177">
    <property type="entry name" value="DNA-bd_dom_sf"/>
</dbReference>
<dbReference type="PANTHER" id="PTHR31241">
    <property type="entry name" value="DEHYDRATION-RESPONSIVE ELEMENT-BINDING PROTEIN 2C"/>
    <property type="match status" value="1"/>
</dbReference>
<organism evidence="11 12">
    <name type="scientific">Morella rubra</name>
    <name type="common">Chinese bayberry</name>
    <dbReference type="NCBI Taxonomy" id="262757"/>
    <lineage>
        <taxon>Eukaryota</taxon>
        <taxon>Viridiplantae</taxon>
        <taxon>Streptophyta</taxon>
        <taxon>Embryophyta</taxon>
        <taxon>Tracheophyta</taxon>
        <taxon>Spermatophyta</taxon>
        <taxon>Magnoliopsida</taxon>
        <taxon>eudicotyledons</taxon>
        <taxon>Gunneridae</taxon>
        <taxon>Pentapetalae</taxon>
        <taxon>rosids</taxon>
        <taxon>fabids</taxon>
        <taxon>Fagales</taxon>
        <taxon>Myricaceae</taxon>
        <taxon>Morella</taxon>
    </lineage>
</organism>
<dbReference type="InterPro" id="IPR036955">
    <property type="entry name" value="AP2/ERF_dom_sf"/>
</dbReference>
<sequence>MTEREKSSRKIDECRAKLEAIRADWRKLNEDLDSRGQVTRKAPAKGPKKGCMTGKGGPDNKDCCYRGVRQRNGGKWVAEIRQPRNVTKSPPGEGRRLWLGTFNTAVDAALAYDAAAKDMYGPVARLNFPEHTSKTSKGGPDNKDCCYRDVRQRTGGKWVAEIRQPRNVTKSPPGEGRRLWLGTFNTAVDAALAYDAAAKDMYGPVARLNFPEHTSKTSPTDHFQAFVYNVEVTDVQNSAINPDISEVSFEHHSIDEQLLMSDSKLAGYNVLD</sequence>
<dbReference type="Pfam" id="PF00847">
    <property type="entry name" value="AP2"/>
    <property type="match status" value="2"/>
</dbReference>
<feature type="coiled-coil region" evidence="9">
    <location>
        <begin position="4"/>
        <end position="31"/>
    </location>
</feature>
<feature type="domain" description="AP2/ERF" evidence="10">
    <location>
        <begin position="146"/>
        <end position="211"/>
    </location>
</feature>
<keyword evidence="12" id="KW-1185">Reference proteome</keyword>
<dbReference type="GO" id="GO:0000976">
    <property type="term" value="F:transcription cis-regulatory region binding"/>
    <property type="evidence" value="ECO:0007669"/>
    <property type="project" value="TreeGrafter"/>
</dbReference>
<evidence type="ECO:0000256" key="1">
    <source>
        <dbReference type="ARBA" id="ARBA00004123"/>
    </source>
</evidence>
<proteinExistence type="inferred from homology"/>
<keyword evidence="4" id="KW-0238">DNA-binding</keyword>
<keyword evidence="2" id="KW-0805">Transcription regulation</keyword>
<comment type="caution">
    <text evidence="11">The sequence shown here is derived from an EMBL/GenBank/DDBJ whole genome shotgun (WGS) entry which is preliminary data.</text>
</comment>
<name>A0A6A1UGG7_9ROSI</name>
<dbReference type="GO" id="GO:0003700">
    <property type="term" value="F:DNA-binding transcription factor activity"/>
    <property type="evidence" value="ECO:0007669"/>
    <property type="project" value="InterPro"/>
</dbReference>
<dbReference type="FunFam" id="3.30.730.10:FF:000001">
    <property type="entry name" value="Ethylene-responsive transcription factor 2"/>
    <property type="match status" value="2"/>
</dbReference>
<dbReference type="EMBL" id="RXIC02000487">
    <property type="protein sequence ID" value="KAB1199248.1"/>
    <property type="molecule type" value="Genomic_DNA"/>
</dbReference>
<accession>A0A6A1UGG7</accession>
<comment type="similarity">
    <text evidence="8">Belongs to the AP2/ERF transcription factor family. ERF subfamily.</text>
</comment>
<evidence type="ECO:0000256" key="8">
    <source>
        <dbReference type="ARBA" id="ARBA00024343"/>
    </source>
</evidence>
<dbReference type="PANTHER" id="PTHR31241:SF62">
    <property type="entry name" value="DEHYDRATION-RESPONSIVE ELEMENT-BINDING PROTEIN 2D"/>
    <property type="match status" value="1"/>
</dbReference>
<keyword evidence="9" id="KW-0175">Coiled coil</keyword>
<dbReference type="GO" id="GO:0005634">
    <property type="term" value="C:nucleus"/>
    <property type="evidence" value="ECO:0007669"/>
    <property type="project" value="UniProtKB-SubCell"/>
</dbReference>
<keyword evidence="6" id="KW-0804">Transcription</keyword>
<evidence type="ECO:0000256" key="9">
    <source>
        <dbReference type="SAM" id="Coils"/>
    </source>
</evidence>
<keyword evidence="5" id="KW-0010">Activator</keyword>
<dbReference type="OrthoDB" id="550883at2759"/>
<evidence type="ECO:0000256" key="4">
    <source>
        <dbReference type="ARBA" id="ARBA00023125"/>
    </source>
</evidence>
<feature type="domain" description="AP2/ERF" evidence="10">
    <location>
        <begin position="64"/>
        <end position="129"/>
    </location>
</feature>
<evidence type="ECO:0000256" key="7">
    <source>
        <dbReference type="ARBA" id="ARBA00023242"/>
    </source>
</evidence>
<protein>
    <submittedName>
        <fullName evidence="11">Dehydration-responsive element-binding protein 2A</fullName>
    </submittedName>
</protein>
<evidence type="ECO:0000313" key="11">
    <source>
        <dbReference type="EMBL" id="KAB1199248.1"/>
    </source>
</evidence>
<evidence type="ECO:0000256" key="6">
    <source>
        <dbReference type="ARBA" id="ARBA00023163"/>
    </source>
</evidence>
<keyword evidence="3" id="KW-0346">Stress response</keyword>
<evidence type="ECO:0000313" key="12">
    <source>
        <dbReference type="Proteomes" id="UP000516437"/>
    </source>
</evidence>
<evidence type="ECO:0000259" key="10">
    <source>
        <dbReference type="PROSITE" id="PS51032"/>
    </source>
</evidence>